<protein>
    <submittedName>
        <fullName evidence="1">Uncharacterized protein</fullName>
    </submittedName>
</protein>
<name>A0A9P0T9S6_PIEBR</name>
<evidence type="ECO:0000313" key="2">
    <source>
        <dbReference type="Proteomes" id="UP001152562"/>
    </source>
</evidence>
<evidence type="ECO:0000313" key="1">
    <source>
        <dbReference type="EMBL" id="CAH4028098.1"/>
    </source>
</evidence>
<dbReference type="AlphaFoldDB" id="A0A9P0T9S6"/>
<reference evidence="1" key="1">
    <citation type="submission" date="2022-05" db="EMBL/GenBank/DDBJ databases">
        <authorList>
            <person name="Okamura Y."/>
        </authorList>
    </citation>
    <scope>NUCLEOTIDE SEQUENCE</scope>
</reference>
<dbReference type="Proteomes" id="UP001152562">
    <property type="component" value="Unassembled WGS sequence"/>
</dbReference>
<dbReference type="EMBL" id="CALOZG010000005">
    <property type="protein sequence ID" value="CAH4028098.1"/>
    <property type="molecule type" value="Genomic_DNA"/>
</dbReference>
<proteinExistence type="predicted"/>
<sequence>MTPSSTTRSAGVGRDVRRLEVDGIVASERKRRILVLPRVATDLGRGPARGPRLCETRFSRWPAGRGERRREALFAPPYLLDSRSVPFVIILCARNVSRYTFPSFLLT</sequence>
<gene>
    <name evidence="1" type="ORF">PIBRA_LOCUS5052</name>
</gene>
<organism evidence="1 2">
    <name type="scientific">Pieris brassicae</name>
    <name type="common">White butterfly</name>
    <name type="synonym">Large white butterfly</name>
    <dbReference type="NCBI Taxonomy" id="7116"/>
    <lineage>
        <taxon>Eukaryota</taxon>
        <taxon>Metazoa</taxon>
        <taxon>Ecdysozoa</taxon>
        <taxon>Arthropoda</taxon>
        <taxon>Hexapoda</taxon>
        <taxon>Insecta</taxon>
        <taxon>Pterygota</taxon>
        <taxon>Neoptera</taxon>
        <taxon>Endopterygota</taxon>
        <taxon>Lepidoptera</taxon>
        <taxon>Glossata</taxon>
        <taxon>Ditrysia</taxon>
        <taxon>Papilionoidea</taxon>
        <taxon>Pieridae</taxon>
        <taxon>Pierinae</taxon>
        <taxon>Pieris</taxon>
    </lineage>
</organism>
<accession>A0A9P0T9S6</accession>
<keyword evidence="2" id="KW-1185">Reference proteome</keyword>
<comment type="caution">
    <text evidence="1">The sequence shown here is derived from an EMBL/GenBank/DDBJ whole genome shotgun (WGS) entry which is preliminary data.</text>
</comment>